<dbReference type="Proteomes" id="UP000246740">
    <property type="component" value="Unassembled WGS sequence"/>
</dbReference>
<organism evidence="2 3">
    <name type="scientific">Testicularia cyperi</name>
    <dbReference type="NCBI Taxonomy" id="1882483"/>
    <lineage>
        <taxon>Eukaryota</taxon>
        <taxon>Fungi</taxon>
        <taxon>Dikarya</taxon>
        <taxon>Basidiomycota</taxon>
        <taxon>Ustilaginomycotina</taxon>
        <taxon>Ustilaginomycetes</taxon>
        <taxon>Ustilaginales</taxon>
        <taxon>Anthracoideaceae</taxon>
        <taxon>Testicularia</taxon>
    </lineage>
</organism>
<keyword evidence="3" id="KW-1185">Reference proteome</keyword>
<keyword evidence="1" id="KW-0472">Membrane</keyword>
<dbReference type="EMBL" id="KZ819189">
    <property type="protein sequence ID" value="PWZ02433.1"/>
    <property type="molecule type" value="Genomic_DNA"/>
</dbReference>
<accession>A0A317XX75</accession>
<protein>
    <submittedName>
        <fullName evidence="2">Uncharacterized protein</fullName>
    </submittedName>
</protein>
<gene>
    <name evidence="2" type="ORF">BCV70DRAFT_64341</name>
</gene>
<evidence type="ECO:0000313" key="2">
    <source>
        <dbReference type="EMBL" id="PWZ02433.1"/>
    </source>
</evidence>
<dbReference type="AlphaFoldDB" id="A0A317XX75"/>
<name>A0A317XX75_9BASI</name>
<sequence>MVEEEQGRNRWPLTAGMCRRVGDCECGCGDWDWDWDWGLICVMSSGSMACVYCIVSLQPQVLQRRGQTLLGALYCIIIIIIIHHPVWHNTVK</sequence>
<reference evidence="2 3" key="1">
    <citation type="journal article" date="2018" name="Mol. Biol. Evol.">
        <title>Broad Genomic Sampling Reveals a Smut Pathogenic Ancestry of the Fungal Clade Ustilaginomycotina.</title>
        <authorList>
            <person name="Kijpornyongpan T."/>
            <person name="Mondo S.J."/>
            <person name="Barry K."/>
            <person name="Sandor L."/>
            <person name="Lee J."/>
            <person name="Lipzen A."/>
            <person name="Pangilinan J."/>
            <person name="LaButti K."/>
            <person name="Hainaut M."/>
            <person name="Henrissat B."/>
            <person name="Grigoriev I.V."/>
            <person name="Spatafora J.W."/>
            <person name="Aime M.C."/>
        </authorList>
    </citation>
    <scope>NUCLEOTIDE SEQUENCE [LARGE SCALE GENOMIC DNA]</scope>
    <source>
        <strain evidence="2 3">MCA 3645</strain>
    </source>
</reference>
<keyword evidence="1" id="KW-0812">Transmembrane</keyword>
<evidence type="ECO:0000256" key="1">
    <source>
        <dbReference type="SAM" id="Phobius"/>
    </source>
</evidence>
<feature type="transmembrane region" description="Helical" evidence="1">
    <location>
        <begin position="69"/>
        <end position="87"/>
    </location>
</feature>
<feature type="transmembrane region" description="Helical" evidence="1">
    <location>
        <begin position="37"/>
        <end position="57"/>
    </location>
</feature>
<evidence type="ECO:0000313" key="3">
    <source>
        <dbReference type="Proteomes" id="UP000246740"/>
    </source>
</evidence>
<proteinExistence type="predicted"/>
<keyword evidence="1" id="KW-1133">Transmembrane helix</keyword>
<dbReference type="InParanoid" id="A0A317XX75"/>